<dbReference type="PANTHER" id="PTHR43673">
    <property type="entry name" value="NAD(P)H NITROREDUCTASE YDGI-RELATED"/>
    <property type="match status" value="1"/>
</dbReference>
<dbReference type="Gene3D" id="3.40.109.10">
    <property type="entry name" value="NADH Oxidase"/>
    <property type="match status" value="1"/>
</dbReference>
<dbReference type="SUPFAM" id="SSF55469">
    <property type="entry name" value="FMN-dependent nitroreductase-like"/>
    <property type="match status" value="1"/>
</dbReference>
<gene>
    <name evidence="4" type="ORF">GFC01_11315</name>
</gene>
<protein>
    <submittedName>
        <fullName evidence="4">Nitroreductase family protein</fullName>
    </submittedName>
</protein>
<dbReference type="PANTHER" id="PTHR43673:SF10">
    <property type="entry name" value="NADH DEHYDROGENASE_NAD(P)H NITROREDUCTASE XCC3605-RELATED"/>
    <property type="match status" value="1"/>
</dbReference>
<feature type="domain" description="Nitroreductase" evidence="3">
    <location>
        <begin position="64"/>
        <end position="152"/>
    </location>
</feature>
<sequence length="173" mass="19484">MSQILSLVRSRYSVRHYKPDEFPRAFLDQILEAARWAPSAGNLQPWFFYVVTRQEDKEALAQAALNQRFIVQAPVVIVVCAEPERSARVYGERGRRLYCYQDTAAAVQNMLLTATALGLGACWVGAFDEERVGRYLGVPAGRIPVAIVPVGYPADDPSRRPKRREIEEIVSFV</sequence>
<dbReference type="GO" id="GO:0016491">
    <property type="term" value="F:oxidoreductase activity"/>
    <property type="evidence" value="ECO:0007669"/>
    <property type="project" value="UniProtKB-KW"/>
</dbReference>
<evidence type="ECO:0000259" key="3">
    <source>
        <dbReference type="Pfam" id="PF00881"/>
    </source>
</evidence>
<evidence type="ECO:0000256" key="1">
    <source>
        <dbReference type="ARBA" id="ARBA00007118"/>
    </source>
</evidence>
<comment type="similarity">
    <text evidence="1">Belongs to the nitroreductase family.</text>
</comment>
<dbReference type="Proteomes" id="UP000441717">
    <property type="component" value="Unassembled WGS sequence"/>
</dbReference>
<proteinExistence type="inferred from homology"/>
<accession>A0A6N7IRV9</accession>
<organism evidence="4 5">
    <name type="scientific">Desulfofundulus thermobenzoicus</name>
    <dbReference type="NCBI Taxonomy" id="29376"/>
    <lineage>
        <taxon>Bacteria</taxon>
        <taxon>Bacillati</taxon>
        <taxon>Bacillota</taxon>
        <taxon>Clostridia</taxon>
        <taxon>Eubacteriales</taxon>
        <taxon>Peptococcaceae</taxon>
        <taxon>Desulfofundulus</taxon>
    </lineage>
</organism>
<reference evidence="4 5" key="1">
    <citation type="submission" date="2019-10" db="EMBL/GenBank/DDBJ databases">
        <title>Comparative genomics of sulfur disproportionating microorganisms.</title>
        <authorList>
            <person name="Ward L.M."/>
            <person name="Bertran E."/>
            <person name="Johnston D."/>
        </authorList>
    </citation>
    <scope>NUCLEOTIDE SEQUENCE [LARGE SCALE GENOMIC DNA]</scope>
    <source>
        <strain evidence="4 5">DSM 14055</strain>
    </source>
</reference>
<dbReference type="AlphaFoldDB" id="A0A6N7IRV9"/>
<dbReference type="OrthoDB" id="9812105at2"/>
<dbReference type="InterPro" id="IPR029479">
    <property type="entry name" value="Nitroreductase"/>
</dbReference>
<evidence type="ECO:0000313" key="5">
    <source>
        <dbReference type="Proteomes" id="UP000441717"/>
    </source>
</evidence>
<keyword evidence="5" id="KW-1185">Reference proteome</keyword>
<keyword evidence="2" id="KW-0560">Oxidoreductase</keyword>
<dbReference type="RefSeq" id="WP_152947266.1">
    <property type="nucleotide sequence ID" value="NZ_WHYR01000030.1"/>
</dbReference>
<comment type="caution">
    <text evidence="4">The sequence shown here is derived from an EMBL/GenBank/DDBJ whole genome shotgun (WGS) entry which is preliminary data.</text>
</comment>
<dbReference type="EMBL" id="WHYR01000030">
    <property type="protein sequence ID" value="MQL52836.1"/>
    <property type="molecule type" value="Genomic_DNA"/>
</dbReference>
<name>A0A6N7IRV9_9FIRM</name>
<evidence type="ECO:0000256" key="2">
    <source>
        <dbReference type="ARBA" id="ARBA00023002"/>
    </source>
</evidence>
<evidence type="ECO:0000313" key="4">
    <source>
        <dbReference type="EMBL" id="MQL52836.1"/>
    </source>
</evidence>
<dbReference type="InterPro" id="IPR000415">
    <property type="entry name" value="Nitroreductase-like"/>
</dbReference>
<dbReference type="Pfam" id="PF00881">
    <property type="entry name" value="Nitroreductase"/>
    <property type="match status" value="1"/>
</dbReference>